<reference evidence="10" key="1">
    <citation type="submission" date="2019-10" db="EMBL/GenBank/DDBJ databases">
        <authorList>
            <person name="Nor Muhammad N."/>
        </authorList>
    </citation>
    <scope>NUCLEOTIDE SEQUENCE</scope>
</reference>
<evidence type="ECO:0000256" key="1">
    <source>
        <dbReference type="ARBA" id="ARBA00004567"/>
    </source>
</evidence>
<evidence type="ECO:0000256" key="9">
    <source>
        <dbReference type="RuleBase" id="RU365073"/>
    </source>
</evidence>
<dbReference type="InterPro" id="IPR011502">
    <property type="entry name" value="Nucleoporin_Nup85"/>
</dbReference>
<comment type="subcellular location">
    <subcellularLocation>
        <location evidence="1 9">Nucleus</location>
        <location evidence="1 9">Nuclear pore complex</location>
    </subcellularLocation>
</comment>
<keyword evidence="8 9" id="KW-0539">Nucleus</keyword>
<dbReference type="GO" id="GO:0031965">
    <property type="term" value="C:nuclear membrane"/>
    <property type="evidence" value="ECO:0007669"/>
    <property type="project" value="UniProtKB-UniRule"/>
</dbReference>
<dbReference type="AlphaFoldDB" id="A0A5K1K405"/>
<organism evidence="10">
    <name type="scientific">Ganoderma boninense</name>
    <dbReference type="NCBI Taxonomy" id="34458"/>
    <lineage>
        <taxon>Eukaryota</taxon>
        <taxon>Fungi</taxon>
        <taxon>Dikarya</taxon>
        <taxon>Basidiomycota</taxon>
        <taxon>Agaricomycotina</taxon>
        <taxon>Agaricomycetes</taxon>
        <taxon>Polyporales</taxon>
        <taxon>Polyporaceae</taxon>
        <taxon>Ganoderma</taxon>
    </lineage>
</organism>
<evidence type="ECO:0000256" key="4">
    <source>
        <dbReference type="ARBA" id="ARBA00022816"/>
    </source>
</evidence>
<keyword evidence="9" id="KW-0472">Membrane</keyword>
<dbReference type="PANTHER" id="PTHR13373">
    <property type="entry name" value="FROUNT PROTEIN-RELATED"/>
    <property type="match status" value="1"/>
</dbReference>
<proteinExistence type="inferred from homology"/>
<dbReference type="Pfam" id="PF07575">
    <property type="entry name" value="Nucleopor_Nup85"/>
    <property type="match status" value="2"/>
</dbReference>
<comment type="subunit">
    <text evidence="9">Component of the nuclear pore complex (NPC).</text>
</comment>
<gene>
    <name evidence="10" type="primary">Q5A2T6</name>
</gene>
<dbReference type="GO" id="GO:0045893">
    <property type="term" value="P:positive regulation of DNA-templated transcription"/>
    <property type="evidence" value="ECO:0007669"/>
    <property type="project" value="TreeGrafter"/>
</dbReference>
<keyword evidence="7 9" id="KW-0906">Nuclear pore complex</keyword>
<comment type="similarity">
    <text evidence="2 9">Belongs to the nucleoporin Nup85 family.</text>
</comment>
<evidence type="ECO:0000256" key="7">
    <source>
        <dbReference type="ARBA" id="ARBA00023132"/>
    </source>
</evidence>
<evidence type="ECO:0000256" key="5">
    <source>
        <dbReference type="ARBA" id="ARBA00022927"/>
    </source>
</evidence>
<keyword evidence="3 9" id="KW-0813">Transport</keyword>
<comment type="function">
    <text evidence="9">Functions as a component of the nuclear pore complex (NPC).</text>
</comment>
<dbReference type="GO" id="GO:0017056">
    <property type="term" value="F:structural constituent of nuclear pore"/>
    <property type="evidence" value="ECO:0007669"/>
    <property type="project" value="TreeGrafter"/>
</dbReference>
<keyword evidence="5 9" id="KW-0653">Protein transport</keyword>
<evidence type="ECO:0000256" key="2">
    <source>
        <dbReference type="ARBA" id="ARBA00005573"/>
    </source>
</evidence>
<protein>
    <recommendedName>
        <fullName evidence="9">Nuclear pore complex protein Nup85</fullName>
    </recommendedName>
</protein>
<evidence type="ECO:0000256" key="6">
    <source>
        <dbReference type="ARBA" id="ARBA00023010"/>
    </source>
</evidence>
<dbReference type="GO" id="GO:0006406">
    <property type="term" value="P:mRNA export from nucleus"/>
    <property type="evidence" value="ECO:0007669"/>
    <property type="project" value="TreeGrafter"/>
</dbReference>
<accession>A0A5K1K405</accession>
<sequence length="625" mass="70889">MSVIFAAAQTLLKASRAKDVPLLQSEDGMKALNKLANDYVNFCKECCMYASRDISRPEPLQFDAEHYRKLYTCFSLFSVLYLPEPGFEDVPVGDELMEWLNTHFIEPSTQEGDDLSSQERPWEDPAFWPYLTRTSLRGLSKASAFFLDVLQNHPSSYLQERDFAVASRRWKGKVKTLRIELDRVPEIEREDGFENWWDRFSDIVGILEGRDDVIKKVCFELGADWKEVCAAWGIFVDTRLRRQDLPEVVSQILDEMPSDPTDLEDMVHSSLLLGRPTQALSEAARLDVWLAAHFADLMEPMELIESEPDDSELTLRQQYVLAYAEYLRSDPALWRITVDYMYSCGDIGREMGDQVLMRVPLRLKPPKDAENGEEAARIRSGQLAGALKDIHETCFEYKREEIRRLVCKVAAQTFVQEKEYGLAISYITSAEDWPGLGRVVDLVLEEYVVQGKRSFHRATNFAQLVSNIAPSLHNLPIDSAARSSVPAVFQHRLMFAVRFAEFHQRRASGDLAGAASDLLSMFRDETAPKSWWAVLLCDAVELLQYSETMLFTSSDACLLVQKLEEIQIRAAQGAGDDYLAVLARIARGGEKHAVQRLQAVRLALARYYARCGAIGVGGRPSGWSY</sequence>
<dbReference type="EMBL" id="LR728341">
    <property type="protein sequence ID" value="VWP00295.1"/>
    <property type="molecule type" value="Genomic_DNA"/>
</dbReference>
<evidence type="ECO:0000256" key="3">
    <source>
        <dbReference type="ARBA" id="ARBA00022448"/>
    </source>
</evidence>
<evidence type="ECO:0000256" key="8">
    <source>
        <dbReference type="ARBA" id="ARBA00023242"/>
    </source>
</evidence>
<keyword evidence="6 9" id="KW-0811">Translocation</keyword>
<dbReference type="GO" id="GO:0006606">
    <property type="term" value="P:protein import into nucleus"/>
    <property type="evidence" value="ECO:0007669"/>
    <property type="project" value="TreeGrafter"/>
</dbReference>
<evidence type="ECO:0000313" key="10">
    <source>
        <dbReference type="EMBL" id="VWP00295.1"/>
    </source>
</evidence>
<dbReference type="GO" id="GO:0031080">
    <property type="term" value="C:nuclear pore outer ring"/>
    <property type="evidence" value="ECO:0007669"/>
    <property type="project" value="TreeGrafter"/>
</dbReference>
<dbReference type="PANTHER" id="PTHR13373:SF21">
    <property type="entry name" value="NUCLEAR PORE COMPLEX PROTEIN NUP85"/>
    <property type="match status" value="1"/>
</dbReference>
<name>A0A5K1K405_9APHY</name>
<keyword evidence="4 9" id="KW-0509">mRNA transport</keyword>